<dbReference type="GO" id="GO:0042147">
    <property type="term" value="P:retrograde transport, endosome to Golgi"/>
    <property type="evidence" value="ECO:0007669"/>
    <property type="project" value="TreeGrafter"/>
</dbReference>
<dbReference type="Proteomes" id="UP001286456">
    <property type="component" value="Unassembled WGS sequence"/>
</dbReference>
<dbReference type="SUPFAM" id="SSF51905">
    <property type="entry name" value="FAD/NAD(P)-binding domain"/>
    <property type="match status" value="1"/>
</dbReference>
<comment type="caution">
    <text evidence="2">The sequence shown here is derived from an EMBL/GenBank/DDBJ whole genome shotgun (WGS) entry which is preliminary data.</text>
</comment>
<dbReference type="EMBL" id="JAUEPO010000001">
    <property type="protein sequence ID" value="KAK3336926.1"/>
    <property type="molecule type" value="Genomic_DNA"/>
</dbReference>
<name>A0AAE0J4T5_9PEZI</name>
<evidence type="ECO:0000313" key="3">
    <source>
        <dbReference type="Proteomes" id="UP001286456"/>
    </source>
</evidence>
<protein>
    <submittedName>
        <fullName evidence="2">FAD dependent oxidoreductase</fullName>
    </submittedName>
</protein>
<dbReference type="AlphaFoldDB" id="A0AAE0J4T5"/>
<keyword evidence="3" id="KW-1185">Reference proteome</keyword>
<dbReference type="GO" id="GO:0005829">
    <property type="term" value="C:cytosol"/>
    <property type="evidence" value="ECO:0007669"/>
    <property type="project" value="GOC"/>
</dbReference>
<proteinExistence type="predicted"/>
<evidence type="ECO:0000313" key="2">
    <source>
        <dbReference type="EMBL" id="KAK3336926.1"/>
    </source>
</evidence>
<feature type="domain" description="FAD dependent oxidoreductase" evidence="1">
    <location>
        <begin position="5"/>
        <end position="393"/>
    </location>
</feature>
<organism evidence="2 3">
    <name type="scientific">Cercophora scortea</name>
    <dbReference type="NCBI Taxonomy" id="314031"/>
    <lineage>
        <taxon>Eukaryota</taxon>
        <taxon>Fungi</taxon>
        <taxon>Dikarya</taxon>
        <taxon>Ascomycota</taxon>
        <taxon>Pezizomycotina</taxon>
        <taxon>Sordariomycetes</taxon>
        <taxon>Sordariomycetidae</taxon>
        <taxon>Sordariales</taxon>
        <taxon>Lasiosphaeriaceae</taxon>
        <taxon>Cercophora</taxon>
    </lineage>
</organism>
<dbReference type="Pfam" id="PF01266">
    <property type="entry name" value="DAO"/>
    <property type="match status" value="1"/>
</dbReference>
<reference evidence="2" key="2">
    <citation type="submission" date="2023-06" db="EMBL/GenBank/DDBJ databases">
        <authorList>
            <consortium name="Lawrence Berkeley National Laboratory"/>
            <person name="Haridas S."/>
            <person name="Hensen N."/>
            <person name="Bonometti L."/>
            <person name="Westerberg I."/>
            <person name="Brannstrom I.O."/>
            <person name="Guillou S."/>
            <person name="Cros-Aarteil S."/>
            <person name="Calhoun S."/>
            <person name="Kuo A."/>
            <person name="Mondo S."/>
            <person name="Pangilinan J."/>
            <person name="Riley R."/>
            <person name="Labutti K."/>
            <person name="Andreopoulos B."/>
            <person name="Lipzen A."/>
            <person name="Chen C."/>
            <person name="Yanf M."/>
            <person name="Daum C."/>
            <person name="Ng V."/>
            <person name="Clum A."/>
            <person name="Steindorff A."/>
            <person name="Ohm R."/>
            <person name="Martin F."/>
            <person name="Silar P."/>
            <person name="Natvig D."/>
            <person name="Lalanne C."/>
            <person name="Gautier V."/>
            <person name="Ament-Velasquez S.L."/>
            <person name="Kruys A."/>
            <person name="Hutchinson M.I."/>
            <person name="Powell A.J."/>
            <person name="Barry K."/>
            <person name="Miller A.N."/>
            <person name="Grigoriev I.V."/>
            <person name="Debuchy R."/>
            <person name="Gladieux P."/>
            <person name="Thoren M.H."/>
            <person name="Johannesson H."/>
        </authorList>
    </citation>
    <scope>NUCLEOTIDE SEQUENCE</scope>
    <source>
        <strain evidence="2">SMH4131-1</strain>
    </source>
</reference>
<dbReference type="Gene3D" id="3.30.9.10">
    <property type="entry name" value="D-Amino Acid Oxidase, subunit A, domain 2"/>
    <property type="match status" value="1"/>
</dbReference>
<dbReference type="PANTHER" id="PTHR13847">
    <property type="entry name" value="SARCOSINE DEHYDROGENASE-RELATED"/>
    <property type="match status" value="1"/>
</dbReference>
<gene>
    <name evidence="2" type="ORF">B0T19DRAFT_351725</name>
</gene>
<evidence type="ECO:0000259" key="1">
    <source>
        <dbReference type="Pfam" id="PF01266"/>
    </source>
</evidence>
<accession>A0AAE0J4T5</accession>
<dbReference type="GO" id="GO:0005770">
    <property type="term" value="C:late endosome"/>
    <property type="evidence" value="ECO:0007669"/>
    <property type="project" value="TreeGrafter"/>
</dbReference>
<dbReference type="InterPro" id="IPR006076">
    <property type="entry name" value="FAD-dep_OxRdtase"/>
</dbReference>
<reference evidence="2" key="1">
    <citation type="journal article" date="2023" name="Mol. Phylogenet. Evol.">
        <title>Genome-scale phylogeny and comparative genomics of the fungal order Sordariales.</title>
        <authorList>
            <person name="Hensen N."/>
            <person name="Bonometti L."/>
            <person name="Westerberg I."/>
            <person name="Brannstrom I.O."/>
            <person name="Guillou S."/>
            <person name="Cros-Aarteil S."/>
            <person name="Calhoun S."/>
            <person name="Haridas S."/>
            <person name="Kuo A."/>
            <person name="Mondo S."/>
            <person name="Pangilinan J."/>
            <person name="Riley R."/>
            <person name="LaButti K."/>
            <person name="Andreopoulos B."/>
            <person name="Lipzen A."/>
            <person name="Chen C."/>
            <person name="Yan M."/>
            <person name="Daum C."/>
            <person name="Ng V."/>
            <person name="Clum A."/>
            <person name="Steindorff A."/>
            <person name="Ohm R.A."/>
            <person name="Martin F."/>
            <person name="Silar P."/>
            <person name="Natvig D.O."/>
            <person name="Lalanne C."/>
            <person name="Gautier V."/>
            <person name="Ament-Velasquez S.L."/>
            <person name="Kruys A."/>
            <person name="Hutchinson M.I."/>
            <person name="Powell A.J."/>
            <person name="Barry K."/>
            <person name="Miller A.N."/>
            <person name="Grigoriev I.V."/>
            <person name="Debuchy R."/>
            <person name="Gladieux P."/>
            <person name="Hiltunen Thoren M."/>
            <person name="Johannesson H."/>
        </authorList>
    </citation>
    <scope>NUCLEOTIDE SEQUENCE</scope>
    <source>
        <strain evidence="2">SMH4131-1</strain>
    </source>
</reference>
<dbReference type="InterPro" id="IPR036188">
    <property type="entry name" value="FAD/NAD-bd_sf"/>
</dbReference>
<sequence>MDTTVIFGAGIIGLSTAYYLSDHQPPSSIHLVEPAPQLFSSASGYAGGFLAKDWHSPATAPLAVLSFDEHRRLAEKHGGREKWGYSPTTSIGYAASEEFRTSKRGDDWLREGTSRAGTAPVSEVSRGEKAPAWLKRVPGGHVEVISEDGSTAQVDPLLLCRFLLAECLKRGVKLHHPAEGVSVDVDIRSELASVNIVNTLTDTETDLPCTKVIIAAGAWSGRVFGQLFRHSKLELPIGCLAGHSIVVAARGWAEVIEEEGCHAVYASHAKEGYAPEIFARVGGRIYVAGLNHTDMLLPEQAGAAPVQSEAVETLRETARELLEGEDVEIVREGLCFRPVTPWGRPVVARVEDGDLGVGMKTREGAEGGVYVAAGHGPWGISLSLGTGIVLAEMVQGRPLSTDVGLLGLR</sequence>
<dbReference type="PANTHER" id="PTHR13847:SF185">
    <property type="entry name" value="FAD DEPENDENT OXIDOREDUCTASE SUPERFAMILY (AFU_ORTHOLOGUE AFUA_3G02360)"/>
    <property type="match status" value="1"/>
</dbReference>
<dbReference type="Gene3D" id="3.50.50.60">
    <property type="entry name" value="FAD/NAD(P)-binding domain"/>
    <property type="match status" value="1"/>
</dbReference>